<organism evidence="1 2">
    <name type="scientific">Xanthomonas vasicola</name>
    <dbReference type="NCBI Taxonomy" id="56459"/>
    <lineage>
        <taxon>Bacteria</taxon>
        <taxon>Pseudomonadati</taxon>
        <taxon>Pseudomonadota</taxon>
        <taxon>Gammaproteobacteria</taxon>
        <taxon>Lysobacterales</taxon>
        <taxon>Lysobacteraceae</taxon>
        <taxon>Xanthomonas</taxon>
    </lineage>
</organism>
<keyword evidence="2" id="KW-1185">Reference proteome</keyword>
<dbReference type="Proteomes" id="UP000320455">
    <property type="component" value="Unassembled WGS sequence"/>
</dbReference>
<evidence type="ECO:0000313" key="1">
    <source>
        <dbReference type="EMBL" id="TWQ44881.1"/>
    </source>
</evidence>
<dbReference type="EMBL" id="VOCK01000223">
    <property type="protein sequence ID" value="TWQ44881.1"/>
    <property type="molecule type" value="Genomic_DNA"/>
</dbReference>
<evidence type="ECO:0000313" key="2">
    <source>
        <dbReference type="Proteomes" id="UP000320455"/>
    </source>
</evidence>
<sequence>MSSFISPASAAVLGNVTVYGSVLDDTNSSATAPSNKAVYKYLWNAGWSSCTATYPATRSLALTGVVARQGQSNGYWPNVVAYWDCKNTP</sequence>
<protein>
    <submittedName>
        <fullName evidence="1">Uncharacterized protein</fullName>
    </submittedName>
</protein>
<name>A0ABD7S2N9_XANVA</name>
<accession>A0ABD7S2N9</accession>
<proteinExistence type="predicted"/>
<gene>
    <name evidence="1" type="ORF">FQK01_24750</name>
</gene>
<dbReference type="RefSeq" id="WP_010375400.1">
    <property type="nucleotide sequence ID" value="NZ_JAUPCJ020000025.1"/>
</dbReference>
<dbReference type="AlphaFoldDB" id="A0ABD7S2N9"/>
<reference evidence="2" key="1">
    <citation type="journal article" date="2020" name="Phytopathology">
        <title>Genomic acquisitions in emerging populations of Xanthomonas vasicola pv. vasculorum infecting corn in the U.S. and Argentina.</title>
        <authorList>
            <person name="Perez-Quintero A.L."/>
        </authorList>
    </citation>
    <scope>NUCLEOTIDE SEQUENCE [LARGE SCALE GENOMIC DNA]</scope>
    <source>
        <strain evidence="2">Xvh-L</strain>
    </source>
</reference>
<comment type="caution">
    <text evidence="1">The sequence shown here is derived from an EMBL/GenBank/DDBJ whole genome shotgun (WGS) entry which is preliminary data.</text>
</comment>
<dbReference type="GeneID" id="69688098"/>